<accession>A0A179GEQ3</accession>
<evidence type="ECO:0000313" key="3">
    <source>
        <dbReference type="EMBL" id="OAQ79410.1"/>
    </source>
</evidence>
<feature type="region of interest" description="Disordered" evidence="1">
    <location>
        <begin position="55"/>
        <end position="120"/>
    </location>
</feature>
<comment type="caution">
    <text evidence="2">The sequence shown here is derived from an EMBL/GenBank/DDBJ whole genome shotgun (WGS) entry which is preliminary data.</text>
</comment>
<name>A0A179GEQ3_PURLI</name>
<protein>
    <submittedName>
        <fullName evidence="2">Uncharacterized protein</fullName>
    </submittedName>
</protein>
<organism evidence="2 4">
    <name type="scientific">Purpureocillium lilacinum</name>
    <name type="common">Paecilomyces lilacinus</name>
    <dbReference type="NCBI Taxonomy" id="33203"/>
    <lineage>
        <taxon>Eukaryota</taxon>
        <taxon>Fungi</taxon>
        <taxon>Dikarya</taxon>
        <taxon>Ascomycota</taxon>
        <taxon>Pezizomycotina</taxon>
        <taxon>Sordariomycetes</taxon>
        <taxon>Hypocreomycetidae</taxon>
        <taxon>Hypocreales</taxon>
        <taxon>Ophiocordycipitaceae</taxon>
        <taxon>Purpureocillium</taxon>
    </lineage>
</organism>
<dbReference type="EMBL" id="LSBI01000010">
    <property type="protein sequence ID" value="OAQ79410.1"/>
    <property type="molecule type" value="Genomic_DNA"/>
</dbReference>
<dbReference type="Proteomes" id="UP000078340">
    <property type="component" value="Unassembled WGS sequence"/>
</dbReference>
<dbReference type="EMBL" id="LSBH01000007">
    <property type="protein sequence ID" value="OAQ76324.1"/>
    <property type="molecule type" value="Genomic_DNA"/>
</dbReference>
<feature type="compositionally biased region" description="Low complexity" evidence="1">
    <location>
        <begin position="79"/>
        <end position="93"/>
    </location>
</feature>
<evidence type="ECO:0000313" key="2">
    <source>
        <dbReference type="EMBL" id="OAQ76324.1"/>
    </source>
</evidence>
<dbReference type="Proteomes" id="UP000078240">
    <property type="component" value="Unassembled WGS sequence"/>
</dbReference>
<gene>
    <name evidence="2" type="ORF">VFPBJ_08684</name>
    <name evidence="3" type="ORF">VFPFJ_09896</name>
</gene>
<proteinExistence type="predicted"/>
<reference evidence="2 4" key="1">
    <citation type="submission" date="2016-01" db="EMBL/GenBank/DDBJ databases">
        <title>Biosynthesis of antibiotic leucinostatins and their inhibition on Phytophthora in bio-control Purpureocillium lilacinum.</title>
        <authorList>
            <person name="Wang G."/>
            <person name="Liu Z."/>
            <person name="Lin R."/>
            <person name="Li E."/>
            <person name="Mao Z."/>
            <person name="Ling J."/>
            <person name="Yin W."/>
            <person name="Xie B."/>
        </authorList>
    </citation>
    <scope>NUCLEOTIDE SEQUENCE [LARGE SCALE GENOMIC DNA]</scope>
    <source>
        <strain evidence="2">PLBJ-1</strain>
        <strain evidence="3">PLFJ-1</strain>
    </source>
</reference>
<evidence type="ECO:0000313" key="4">
    <source>
        <dbReference type="Proteomes" id="UP000078240"/>
    </source>
</evidence>
<sequence length="135" mass="14590">MEHVAGHRQSVNVAYRLGWVLGPLGKRCAWRGPSQLPATSQGYVATRAVGWRGPALRSGPDPCRRPIQALETVPSVPPRLGTGTELPRGTTTTAFQRSASHRRKGHTASPGRTSSDGFQFIPARTIQSHSFRVPA</sequence>
<dbReference type="AlphaFoldDB" id="A0A179GEQ3"/>
<evidence type="ECO:0000256" key="1">
    <source>
        <dbReference type="SAM" id="MobiDB-lite"/>
    </source>
</evidence>